<feature type="chain" id="PRO_5046656525" description="Secreted protein" evidence="1">
    <location>
        <begin position="16"/>
        <end position="77"/>
    </location>
</feature>
<dbReference type="Proteomes" id="UP000774617">
    <property type="component" value="Unassembled WGS sequence"/>
</dbReference>
<evidence type="ECO:0000313" key="3">
    <source>
        <dbReference type="Proteomes" id="UP000774617"/>
    </source>
</evidence>
<sequence length="77" mass="8058">MFVVWRLLPVEHCRACLLNVCCSSSVLSAAEPQTGNVAGFWAGVARLCSSPSLPPSLASFGAWCGCGKGAGKLEWLC</sequence>
<evidence type="ECO:0008006" key="4">
    <source>
        <dbReference type="Google" id="ProtNLM"/>
    </source>
</evidence>
<keyword evidence="1" id="KW-0732">Signal</keyword>
<feature type="signal peptide" evidence="1">
    <location>
        <begin position="1"/>
        <end position="15"/>
    </location>
</feature>
<reference evidence="2 3" key="1">
    <citation type="journal article" date="2021" name="Nat. Commun.">
        <title>Genetic determinants of endophytism in the Arabidopsis root mycobiome.</title>
        <authorList>
            <person name="Mesny F."/>
            <person name="Miyauchi S."/>
            <person name="Thiergart T."/>
            <person name="Pickel B."/>
            <person name="Atanasova L."/>
            <person name="Karlsson M."/>
            <person name="Huettel B."/>
            <person name="Barry K.W."/>
            <person name="Haridas S."/>
            <person name="Chen C."/>
            <person name="Bauer D."/>
            <person name="Andreopoulos W."/>
            <person name="Pangilinan J."/>
            <person name="LaButti K."/>
            <person name="Riley R."/>
            <person name="Lipzen A."/>
            <person name="Clum A."/>
            <person name="Drula E."/>
            <person name="Henrissat B."/>
            <person name="Kohler A."/>
            <person name="Grigoriev I.V."/>
            <person name="Martin F.M."/>
            <person name="Hacquard S."/>
        </authorList>
    </citation>
    <scope>NUCLEOTIDE SEQUENCE [LARGE SCALE GENOMIC DNA]</scope>
    <source>
        <strain evidence="2 3">MPI-SDFR-AT-0080</strain>
    </source>
</reference>
<gene>
    <name evidence="2" type="ORF">B0J12DRAFT_650106</name>
</gene>
<proteinExistence type="predicted"/>
<evidence type="ECO:0000256" key="1">
    <source>
        <dbReference type="SAM" id="SignalP"/>
    </source>
</evidence>
<name>A0ABQ8GMS1_9PEZI</name>
<protein>
    <recommendedName>
        <fullName evidence="4">Secreted protein</fullName>
    </recommendedName>
</protein>
<keyword evidence="3" id="KW-1185">Reference proteome</keyword>
<organism evidence="2 3">
    <name type="scientific">Macrophomina phaseolina</name>
    <dbReference type="NCBI Taxonomy" id="35725"/>
    <lineage>
        <taxon>Eukaryota</taxon>
        <taxon>Fungi</taxon>
        <taxon>Dikarya</taxon>
        <taxon>Ascomycota</taxon>
        <taxon>Pezizomycotina</taxon>
        <taxon>Dothideomycetes</taxon>
        <taxon>Dothideomycetes incertae sedis</taxon>
        <taxon>Botryosphaeriales</taxon>
        <taxon>Botryosphaeriaceae</taxon>
        <taxon>Macrophomina</taxon>
    </lineage>
</organism>
<evidence type="ECO:0000313" key="2">
    <source>
        <dbReference type="EMBL" id="KAH7060772.1"/>
    </source>
</evidence>
<accession>A0ABQ8GMS1</accession>
<dbReference type="EMBL" id="JAGTJR010000005">
    <property type="protein sequence ID" value="KAH7060772.1"/>
    <property type="molecule type" value="Genomic_DNA"/>
</dbReference>
<comment type="caution">
    <text evidence="2">The sequence shown here is derived from an EMBL/GenBank/DDBJ whole genome shotgun (WGS) entry which is preliminary data.</text>
</comment>